<dbReference type="EMBL" id="CAJEWD010000008">
    <property type="protein sequence ID" value="CAD2079378.1"/>
    <property type="molecule type" value="Genomic_DNA"/>
</dbReference>
<proteinExistence type="predicted"/>
<feature type="domain" description="DUF7147" evidence="1">
    <location>
        <begin position="1"/>
        <end position="119"/>
    </location>
</feature>
<evidence type="ECO:0000313" key="3">
    <source>
        <dbReference type="Proteomes" id="UP000589351"/>
    </source>
</evidence>
<evidence type="ECO:0000259" key="1">
    <source>
        <dbReference type="Pfam" id="PF23648"/>
    </source>
</evidence>
<protein>
    <recommendedName>
        <fullName evidence="1">DUF7147 domain-containing protein</fullName>
    </recommendedName>
</protein>
<organism evidence="2 3">
    <name type="scientific">Jeotgalicoccus meleagridis</name>
    <dbReference type="NCBI Taxonomy" id="2759181"/>
    <lineage>
        <taxon>Bacteria</taxon>
        <taxon>Bacillati</taxon>
        <taxon>Bacillota</taxon>
        <taxon>Bacilli</taxon>
        <taxon>Bacillales</taxon>
        <taxon>Staphylococcaceae</taxon>
        <taxon>Jeotgalicoccus</taxon>
    </lineage>
</organism>
<reference evidence="2 3" key="1">
    <citation type="submission" date="2020-07" db="EMBL/GenBank/DDBJ databases">
        <authorList>
            <person name="Criscuolo A."/>
        </authorList>
    </citation>
    <scope>NUCLEOTIDE SEQUENCE [LARGE SCALE GENOMIC DNA]</scope>
    <source>
        <strain evidence="2">CIP111649</strain>
    </source>
</reference>
<dbReference type="AlphaFoldDB" id="A0A6V7RM89"/>
<name>A0A6V7RM89_9STAP</name>
<dbReference type="Pfam" id="PF23648">
    <property type="entry name" value="DUF7147"/>
    <property type="match status" value="1"/>
</dbReference>
<keyword evidence="3" id="KW-1185">Reference proteome</keyword>
<evidence type="ECO:0000313" key="2">
    <source>
        <dbReference type="EMBL" id="CAD2079378.1"/>
    </source>
</evidence>
<comment type="caution">
    <text evidence="2">The sequence shown here is derived from an EMBL/GenBank/DDBJ whole genome shotgun (WGS) entry which is preliminary data.</text>
</comment>
<sequence>MQKFITMGEGYREIFELQALIEYNHQRVQHAILTYDDQSNASFLLVMKPVQQDVQAVYTIYNGIRFKDGKSKKYDLIKSWCDEVDINIIEIETKSPTVFHEREQFYQYLTGILRLNHLLLPMT</sequence>
<dbReference type="RefSeq" id="WP_185126142.1">
    <property type="nucleotide sequence ID" value="NZ_CAJEWD010000008.1"/>
</dbReference>
<gene>
    <name evidence="2" type="ORF">JEODO184_01668</name>
</gene>
<dbReference type="InterPro" id="IPR055571">
    <property type="entry name" value="DUF7147"/>
</dbReference>
<dbReference type="Proteomes" id="UP000589351">
    <property type="component" value="Unassembled WGS sequence"/>
</dbReference>
<accession>A0A6V7RM89</accession>